<evidence type="ECO:0000313" key="9">
    <source>
        <dbReference type="Proteomes" id="UP000186819"/>
    </source>
</evidence>
<evidence type="ECO:0000259" key="6">
    <source>
        <dbReference type="Pfam" id="PF13860"/>
    </source>
</evidence>
<dbReference type="EMBL" id="FTMD01000023">
    <property type="protein sequence ID" value="SIR60703.1"/>
    <property type="molecule type" value="Genomic_DNA"/>
</dbReference>
<accession>A0A1N7CB23</accession>
<gene>
    <name evidence="8" type="ORF">SAMN05421829_1239</name>
</gene>
<name>A0A1N7CB23_9RHOO</name>
<comment type="function">
    <text evidence="4 5">Required for flagellar hook formation. May act as a scaffolding protein.</text>
</comment>
<dbReference type="AlphaFoldDB" id="A0A1N7CB23"/>
<keyword evidence="8" id="KW-0282">Flagellum</keyword>
<dbReference type="Gene3D" id="2.60.40.4070">
    <property type="match status" value="1"/>
</dbReference>
<dbReference type="OrthoDB" id="9785233at2"/>
<protein>
    <recommendedName>
        <fullName evidence="2 5">Basal-body rod modification protein FlgD</fullName>
    </recommendedName>
</protein>
<evidence type="ECO:0000256" key="2">
    <source>
        <dbReference type="ARBA" id="ARBA00016013"/>
    </source>
</evidence>
<evidence type="ECO:0000259" key="7">
    <source>
        <dbReference type="Pfam" id="PF13861"/>
    </source>
</evidence>
<keyword evidence="9" id="KW-1185">Reference proteome</keyword>
<feature type="domain" description="FlgD/Vpr Ig-like" evidence="6">
    <location>
        <begin position="112"/>
        <end position="182"/>
    </location>
</feature>
<organism evidence="8 9">
    <name type="scientific">Aromatoleum tolulyticum</name>
    <dbReference type="NCBI Taxonomy" id="34027"/>
    <lineage>
        <taxon>Bacteria</taxon>
        <taxon>Pseudomonadati</taxon>
        <taxon>Pseudomonadota</taxon>
        <taxon>Betaproteobacteria</taxon>
        <taxon>Rhodocyclales</taxon>
        <taxon>Rhodocyclaceae</taxon>
        <taxon>Aromatoleum</taxon>
    </lineage>
</organism>
<proteinExistence type="inferred from homology"/>
<dbReference type="InterPro" id="IPR005648">
    <property type="entry name" value="FlgD"/>
</dbReference>
<dbReference type="Pfam" id="PF13860">
    <property type="entry name" value="FlgD_ig"/>
    <property type="match status" value="1"/>
</dbReference>
<evidence type="ECO:0000256" key="1">
    <source>
        <dbReference type="ARBA" id="ARBA00010577"/>
    </source>
</evidence>
<dbReference type="InterPro" id="IPR025965">
    <property type="entry name" value="FlgD/Vpr_Ig-like"/>
</dbReference>
<evidence type="ECO:0000313" key="8">
    <source>
        <dbReference type="EMBL" id="SIR60703.1"/>
    </source>
</evidence>
<dbReference type="Pfam" id="PF13861">
    <property type="entry name" value="FLgD_tudor"/>
    <property type="match status" value="1"/>
</dbReference>
<dbReference type="STRING" id="34027.SAMN05421829_1239"/>
<keyword evidence="3 5" id="KW-1005">Bacterial flagellum biogenesis</keyword>
<dbReference type="Gene3D" id="2.30.30.910">
    <property type="match status" value="1"/>
</dbReference>
<keyword evidence="8" id="KW-0969">Cilium</keyword>
<reference evidence="9" key="1">
    <citation type="submission" date="2017-01" db="EMBL/GenBank/DDBJ databases">
        <authorList>
            <person name="Varghese N."/>
            <person name="Submissions S."/>
        </authorList>
    </citation>
    <scope>NUCLEOTIDE SEQUENCE [LARGE SCALE GENOMIC DNA]</scope>
    <source>
        <strain evidence="9">ATCC 51758</strain>
    </source>
</reference>
<dbReference type="GO" id="GO:0044781">
    <property type="term" value="P:bacterial-type flagellum organization"/>
    <property type="evidence" value="ECO:0007669"/>
    <property type="project" value="UniProtKB-UniRule"/>
</dbReference>
<dbReference type="InterPro" id="IPR025963">
    <property type="entry name" value="FLgD_Tudor"/>
</dbReference>
<feature type="domain" description="FlgD Tudor-like" evidence="7">
    <location>
        <begin position="89"/>
        <end position="222"/>
    </location>
</feature>
<dbReference type="RefSeq" id="WP_076604298.1">
    <property type="nucleotide sequence ID" value="NZ_FTMD01000023.1"/>
</dbReference>
<evidence type="ECO:0000256" key="3">
    <source>
        <dbReference type="ARBA" id="ARBA00022795"/>
    </source>
</evidence>
<evidence type="ECO:0000256" key="5">
    <source>
        <dbReference type="RuleBase" id="RU362076"/>
    </source>
</evidence>
<comment type="similarity">
    <text evidence="1 5">Belongs to the FlgD family.</text>
</comment>
<evidence type="ECO:0000256" key="4">
    <source>
        <dbReference type="ARBA" id="ARBA00024746"/>
    </source>
</evidence>
<dbReference type="Pfam" id="PF03963">
    <property type="entry name" value="FlgD"/>
    <property type="match status" value="1"/>
</dbReference>
<sequence length="225" mass="23137">MATVNNTVSSAADSALALLGRKDSTSAKSDVDSQGRFLTLLTAQLKNQDPMNPLDNAQVTSQLAQISTVDGIERLNTMLTQLLDGQQSSEALQAASLVGRGVLIPGSGLKLGDAGSIGGFALDVPADAVTMHIKDAQGLEVAAVNLGSFDAGTHNFQWDGTTSDGSRAANGKYTVSIEAVTGGKPVAAEVLEFGAVTSVVRGTKGTDLQVGDMGIFKMSDVRQIV</sequence>
<keyword evidence="8" id="KW-0966">Cell projection</keyword>
<dbReference type="Proteomes" id="UP000186819">
    <property type="component" value="Unassembled WGS sequence"/>
</dbReference>